<comment type="caution">
    <text evidence="1">The sequence shown here is derived from an EMBL/GenBank/DDBJ whole genome shotgun (WGS) entry which is preliminary data.</text>
</comment>
<dbReference type="GeneID" id="70577223"/>
<evidence type="ECO:0000313" key="2">
    <source>
        <dbReference type="Proteomes" id="UP000198811"/>
    </source>
</evidence>
<keyword evidence="2" id="KW-1185">Reference proteome</keyword>
<protein>
    <submittedName>
        <fullName evidence="1">Uncharacterized protein</fullName>
    </submittedName>
</protein>
<accession>A0ABY0QMF3</accession>
<sequence>MSIEDKVLELIKYEKISKYINEKERNKILEESQKYKKIYDENKNDERVVCIILYNIILQYEDLKNKKLENGNKKVFTIKNLSSMIGISDRTFSTLNKKIFKKDNKTKKGKNKSEFNSVNKIIKKYKRHSKPSDLTKKKIIGIFKYNYEYLKLLYSDKTAIKIKEYIAHIYMSLFLAGYNIEYEKIEELFGRYCKYLNIVLTDGRDSKDFVKIKDIYDNEEFKVYIEFMR</sequence>
<name>A0ABY0QMF3_CLOCO</name>
<dbReference type="Proteomes" id="UP000198811">
    <property type="component" value="Unassembled WGS sequence"/>
</dbReference>
<dbReference type="RefSeq" id="WP_089866641.1">
    <property type="nucleotide sequence ID" value="NZ_FNGL01000014.1"/>
</dbReference>
<evidence type="ECO:0000313" key="1">
    <source>
        <dbReference type="EMBL" id="SDL25936.1"/>
    </source>
</evidence>
<proteinExistence type="predicted"/>
<reference evidence="1 2" key="1">
    <citation type="submission" date="2016-10" db="EMBL/GenBank/DDBJ databases">
        <authorList>
            <person name="Varghese N."/>
            <person name="Submissions S."/>
        </authorList>
    </citation>
    <scope>NUCLEOTIDE SEQUENCE [LARGE SCALE GENOMIC DNA]</scope>
    <source>
        <strain evidence="1 2">NLAE-zl-C224</strain>
    </source>
</reference>
<gene>
    <name evidence="1" type="ORF">SAMN05216497_11464</name>
</gene>
<dbReference type="EMBL" id="FNGL01000014">
    <property type="protein sequence ID" value="SDL25936.1"/>
    <property type="molecule type" value="Genomic_DNA"/>
</dbReference>
<organism evidence="1 2">
    <name type="scientific">Clostridium cochlearium</name>
    <dbReference type="NCBI Taxonomy" id="1494"/>
    <lineage>
        <taxon>Bacteria</taxon>
        <taxon>Bacillati</taxon>
        <taxon>Bacillota</taxon>
        <taxon>Clostridia</taxon>
        <taxon>Eubacteriales</taxon>
        <taxon>Clostridiaceae</taxon>
        <taxon>Clostridium</taxon>
    </lineage>
</organism>